<reference evidence="3 4" key="1">
    <citation type="journal article" date="2023" name="Microbiol. Resour. Announc.">
        <title>Complete Genome Sequence of Imperialibacter roseus strain P4T.</title>
        <authorList>
            <person name="Tizabi D.R."/>
            <person name="Bachvaroff T."/>
            <person name="Hill R.T."/>
        </authorList>
    </citation>
    <scope>NUCLEOTIDE SEQUENCE [LARGE SCALE GENOMIC DNA]</scope>
    <source>
        <strain evidence="3 4">P4T</strain>
    </source>
</reference>
<proteinExistence type="predicted"/>
<feature type="signal peptide" evidence="1">
    <location>
        <begin position="1"/>
        <end position="24"/>
    </location>
</feature>
<feature type="chain" id="PRO_5045977175" evidence="1">
    <location>
        <begin position="25"/>
        <end position="466"/>
    </location>
</feature>
<dbReference type="PROSITE" id="PS50234">
    <property type="entry name" value="VWFA"/>
    <property type="match status" value="1"/>
</dbReference>
<evidence type="ECO:0000256" key="1">
    <source>
        <dbReference type="SAM" id="SignalP"/>
    </source>
</evidence>
<dbReference type="RefSeq" id="WP_317487290.1">
    <property type="nucleotide sequence ID" value="NZ_CP136051.1"/>
</dbReference>
<dbReference type="Gene3D" id="3.40.50.410">
    <property type="entry name" value="von Willebrand factor, type A domain"/>
    <property type="match status" value="2"/>
</dbReference>
<evidence type="ECO:0000259" key="2">
    <source>
        <dbReference type="PROSITE" id="PS50234"/>
    </source>
</evidence>
<evidence type="ECO:0000313" key="3">
    <source>
        <dbReference type="EMBL" id="WOK04480.1"/>
    </source>
</evidence>
<dbReference type="SMART" id="SM00327">
    <property type="entry name" value="VWA"/>
    <property type="match status" value="1"/>
</dbReference>
<feature type="domain" description="VWFA" evidence="2">
    <location>
        <begin position="36"/>
        <end position="220"/>
    </location>
</feature>
<evidence type="ECO:0000313" key="4">
    <source>
        <dbReference type="Proteomes" id="UP001302349"/>
    </source>
</evidence>
<name>A0ABZ0IKG3_9BACT</name>
<protein>
    <submittedName>
        <fullName evidence="3">VWA domain-containing protein</fullName>
    </submittedName>
</protein>
<accession>A0ABZ0IKG3</accession>
<dbReference type="Pfam" id="PF13519">
    <property type="entry name" value="VWA_2"/>
    <property type="match status" value="1"/>
</dbReference>
<keyword evidence="1" id="KW-0732">Signal</keyword>
<dbReference type="InterPro" id="IPR036465">
    <property type="entry name" value="vWFA_dom_sf"/>
</dbReference>
<dbReference type="EMBL" id="CP136051">
    <property type="protein sequence ID" value="WOK04480.1"/>
    <property type="molecule type" value="Genomic_DNA"/>
</dbReference>
<gene>
    <name evidence="3" type="ORF">RT717_15470</name>
</gene>
<sequence length="466" mass="51617">MKNLLRKATVIAGLLSLFSFPVFAQVYKQKPPEKTRILFLLDASGSMLAKLGNVRRIDVATKLLSDLVDSLSVNPNVELALRVYGHQYARAYNNCTDTKLEVGFSAKNHRDIRAKLYQLTPQGNTPIAYSLEQTANDFPKVDGYRNVVIIITDGIESCEGDPCAVSKALQSKNIFLKPFVIGLGLGLEYEKNFECLGKYFDATDVPRFKKSLNEVLRQTLMETTASVELLNENNAPIVTDVNVSFINTVTRQSVYDFVHYRDKLGRPDSVILDAVLTYDVVANTVPPVVKKNVALIGGIHNIIDIRTPQGNLAFQMPGASEYSNPVQASVRLPGQTQSLNIQKLTEPFLYLAGTYDIEVQTFPRTFIRGYTIKPSQDNSITLPGPGVLNLTMGVRGIGSLYKINPDGSQEWVCNFPGNITSFVSAIQPGEYKFVFRAQSANGSKFTEIKKFSIRTGSTETIKLYGR</sequence>
<dbReference type="Proteomes" id="UP001302349">
    <property type="component" value="Chromosome"/>
</dbReference>
<organism evidence="3 4">
    <name type="scientific">Imperialibacter roseus</name>
    <dbReference type="NCBI Taxonomy" id="1324217"/>
    <lineage>
        <taxon>Bacteria</taxon>
        <taxon>Pseudomonadati</taxon>
        <taxon>Bacteroidota</taxon>
        <taxon>Cytophagia</taxon>
        <taxon>Cytophagales</taxon>
        <taxon>Flammeovirgaceae</taxon>
        <taxon>Imperialibacter</taxon>
    </lineage>
</organism>
<dbReference type="SUPFAM" id="SSF53300">
    <property type="entry name" value="vWA-like"/>
    <property type="match status" value="1"/>
</dbReference>
<dbReference type="InterPro" id="IPR002035">
    <property type="entry name" value="VWF_A"/>
</dbReference>
<keyword evidence="4" id="KW-1185">Reference proteome</keyword>